<sequence>MFKFTLMTLLFVGVATMVANGQVYDDETADIVEMAFEEAEAAEADEADFYANDNDVMEDNLGYVYNDGALEDNINVAINAAILDKYGQAVTSERAEYESSLGDESANSAVENNEVDEEIETVKNSDDDDTNVKTHESLVDEKSSRSSVGGKSFVAKKAKKLETTKPLAKPVQNVQYDDNDTITRFVSQVNPDGTYGFDFAQSSGLEFKEKGQGGVFAEGSYQYISPEGEHISVTYTADENGFHPESSVLPTPPPIPSYILKALEYIREHPSAEQKTEEASEAVEGEAEA</sequence>
<keyword evidence="1 2" id="KW-0193">Cuticle</keyword>
<proteinExistence type="predicted"/>
<dbReference type="InterPro" id="IPR050468">
    <property type="entry name" value="Cuticle_Struct_Prot"/>
</dbReference>
<keyword evidence="6" id="KW-1185">Reference proteome</keyword>
<dbReference type="AlphaFoldDB" id="A0A1I8NL33"/>
<dbReference type="GeneID" id="105261897"/>
<dbReference type="GO" id="GO:0008010">
    <property type="term" value="F:structural constituent of chitin-based larval cuticle"/>
    <property type="evidence" value="ECO:0007669"/>
    <property type="project" value="TreeGrafter"/>
</dbReference>
<name>A0A1I8NL33_MUSDO</name>
<feature type="compositionally biased region" description="Acidic residues" evidence="3">
    <location>
        <begin position="279"/>
        <end position="289"/>
    </location>
</feature>
<dbReference type="VEuPathDB" id="VectorBase:MDOMA2_001970"/>
<evidence type="ECO:0000256" key="3">
    <source>
        <dbReference type="SAM" id="MobiDB-lite"/>
    </source>
</evidence>
<keyword evidence="4" id="KW-0732">Signal</keyword>
<evidence type="ECO:0000256" key="2">
    <source>
        <dbReference type="PROSITE-ProRule" id="PRU00497"/>
    </source>
</evidence>
<dbReference type="PANTHER" id="PTHR10380">
    <property type="entry name" value="CUTICLE PROTEIN"/>
    <property type="match status" value="1"/>
</dbReference>
<dbReference type="GO" id="GO:0062129">
    <property type="term" value="C:chitin-based extracellular matrix"/>
    <property type="evidence" value="ECO:0007669"/>
    <property type="project" value="TreeGrafter"/>
</dbReference>
<organism evidence="5">
    <name type="scientific">Musca domestica</name>
    <name type="common">House fly</name>
    <dbReference type="NCBI Taxonomy" id="7370"/>
    <lineage>
        <taxon>Eukaryota</taxon>
        <taxon>Metazoa</taxon>
        <taxon>Ecdysozoa</taxon>
        <taxon>Arthropoda</taxon>
        <taxon>Hexapoda</taxon>
        <taxon>Insecta</taxon>
        <taxon>Pterygota</taxon>
        <taxon>Neoptera</taxon>
        <taxon>Endopterygota</taxon>
        <taxon>Diptera</taxon>
        <taxon>Brachycera</taxon>
        <taxon>Muscomorpha</taxon>
        <taxon>Muscoidea</taxon>
        <taxon>Muscidae</taxon>
        <taxon>Musca</taxon>
    </lineage>
</organism>
<dbReference type="InterPro" id="IPR031311">
    <property type="entry name" value="CHIT_BIND_RR_consensus"/>
</dbReference>
<dbReference type="OrthoDB" id="6493579at2759"/>
<evidence type="ECO:0000313" key="7">
    <source>
        <dbReference type="RefSeq" id="XP_011293118.1"/>
    </source>
</evidence>
<evidence type="ECO:0000256" key="1">
    <source>
        <dbReference type="ARBA" id="ARBA00022460"/>
    </source>
</evidence>
<protein>
    <submittedName>
        <fullName evidence="7">Uncharacterized protein LOC105261897</fullName>
    </submittedName>
</protein>
<feature type="compositionally biased region" description="Basic and acidic residues" evidence="3">
    <location>
        <begin position="121"/>
        <end position="144"/>
    </location>
</feature>
<dbReference type="PRINTS" id="PR00947">
    <property type="entry name" value="CUTICLE"/>
</dbReference>
<dbReference type="PANTHER" id="PTHR10380:SF238">
    <property type="entry name" value="CUTICULAR PROTEIN 65EA-RELATED"/>
    <property type="match status" value="1"/>
</dbReference>
<dbReference type="Proteomes" id="UP001652621">
    <property type="component" value="Unplaced"/>
</dbReference>
<dbReference type="PROSITE" id="PS00233">
    <property type="entry name" value="CHIT_BIND_RR_1"/>
    <property type="match status" value="1"/>
</dbReference>
<dbReference type="EnsemblMetazoa" id="MDOA016883-RA">
    <property type="protein sequence ID" value="MDOA016883-PA"/>
    <property type="gene ID" value="MDOA016883"/>
</dbReference>
<feature type="compositionally biased region" description="Basic and acidic residues" evidence="3">
    <location>
        <begin position="269"/>
        <end position="278"/>
    </location>
</feature>
<reference evidence="7" key="2">
    <citation type="submission" date="2025-04" db="UniProtKB">
        <authorList>
            <consortium name="RefSeq"/>
        </authorList>
    </citation>
    <scope>IDENTIFICATION</scope>
    <source>
        <strain evidence="7">Aabys</strain>
    </source>
</reference>
<feature type="region of interest" description="Disordered" evidence="3">
    <location>
        <begin position="121"/>
        <end position="146"/>
    </location>
</feature>
<dbReference type="STRING" id="7370.A0A1I8NL33"/>
<reference evidence="5" key="1">
    <citation type="submission" date="2020-05" db="UniProtKB">
        <authorList>
            <consortium name="EnsemblMetazoa"/>
        </authorList>
    </citation>
    <scope>IDENTIFICATION</scope>
    <source>
        <strain evidence="5">Aabys</strain>
    </source>
</reference>
<dbReference type="KEGG" id="mde:105261897"/>
<dbReference type="InterPro" id="IPR000618">
    <property type="entry name" value="Insect_cuticle"/>
</dbReference>
<dbReference type="VEuPathDB" id="VectorBase:MDOA016883"/>
<dbReference type="RefSeq" id="XP_011293118.1">
    <property type="nucleotide sequence ID" value="XM_011294816.2"/>
</dbReference>
<evidence type="ECO:0000313" key="6">
    <source>
        <dbReference type="Proteomes" id="UP001652621"/>
    </source>
</evidence>
<gene>
    <name evidence="5" type="primary">105261897</name>
    <name evidence="7" type="synonym">LOC105261897</name>
</gene>
<dbReference type="Pfam" id="PF00379">
    <property type="entry name" value="Chitin_bind_4"/>
    <property type="match status" value="1"/>
</dbReference>
<feature type="chain" id="PRO_5044561902" evidence="4">
    <location>
        <begin position="22"/>
        <end position="289"/>
    </location>
</feature>
<evidence type="ECO:0000313" key="5">
    <source>
        <dbReference type="EnsemblMetazoa" id="MDOA016883-PA"/>
    </source>
</evidence>
<dbReference type="PROSITE" id="PS51155">
    <property type="entry name" value="CHIT_BIND_RR_2"/>
    <property type="match status" value="1"/>
</dbReference>
<accession>A0A1I8NL33</accession>
<feature type="region of interest" description="Disordered" evidence="3">
    <location>
        <begin position="269"/>
        <end position="289"/>
    </location>
</feature>
<feature type="signal peptide" evidence="4">
    <location>
        <begin position="1"/>
        <end position="21"/>
    </location>
</feature>
<evidence type="ECO:0000256" key="4">
    <source>
        <dbReference type="SAM" id="SignalP"/>
    </source>
</evidence>